<reference evidence="1 2" key="2">
    <citation type="journal article" date="2021" name="Int. J. Syst. Evol. Microbiol.">
        <title>Isolation and Polyphasic Characterization of Desulfuromonas versatilis sp. Nov., an Electrogenic Bacteria Capable of Versatile Metabolism Isolated from a Graphene Oxide-Reducing Enrichment Culture.</title>
        <authorList>
            <person name="Xie L."/>
            <person name="Yoshida N."/>
            <person name="Ishii S."/>
            <person name="Meng L."/>
        </authorList>
    </citation>
    <scope>NUCLEOTIDE SEQUENCE [LARGE SCALE GENOMIC DNA]</scope>
    <source>
        <strain evidence="1 2">NIT-T3</strain>
    </source>
</reference>
<organism evidence="1 2">
    <name type="scientific">Desulfuromonas versatilis</name>
    <dbReference type="NCBI Taxonomy" id="2802975"/>
    <lineage>
        <taxon>Bacteria</taxon>
        <taxon>Pseudomonadati</taxon>
        <taxon>Thermodesulfobacteriota</taxon>
        <taxon>Desulfuromonadia</taxon>
        <taxon>Desulfuromonadales</taxon>
        <taxon>Desulfuromonadaceae</taxon>
        <taxon>Desulfuromonas</taxon>
    </lineage>
</organism>
<protein>
    <recommendedName>
        <fullName evidence="3">Transposase</fullName>
    </recommendedName>
</protein>
<dbReference type="EMBL" id="AP024355">
    <property type="protein sequence ID" value="BCR05807.1"/>
    <property type="molecule type" value="Genomic_DNA"/>
</dbReference>
<reference evidence="1 2" key="1">
    <citation type="journal article" date="2016" name="C (Basel)">
        <title>Selective Growth of and Electricity Production by Marine Exoelectrogenic Bacteria in Self-Aggregated Hydrogel of Microbially Reduced Graphene Oxide.</title>
        <authorList>
            <person name="Yoshida N."/>
            <person name="Goto Y."/>
            <person name="Miyata Y."/>
        </authorList>
    </citation>
    <scope>NUCLEOTIDE SEQUENCE [LARGE SCALE GENOMIC DNA]</scope>
    <source>
        <strain evidence="1 2">NIT-T3</strain>
    </source>
</reference>
<dbReference type="Proteomes" id="UP001319827">
    <property type="component" value="Chromosome"/>
</dbReference>
<evidence type="ECO:0000313" key="1">
    <source>
        <dbReference type="EMBL" id="BCR05807.1"/>
    </source>
</evidence>
<name>A0ABM8HU08_9BACT</name>
<gene>
    <name evidence="1" type="ORF">DESUT3_28760</name>
</gene>
<sequence>MHGVKVGILRNKCIRKGYGIRCKKVKKFKATTKFKHTLLVAENFPEQNFEVEAPNRGWLTDIRNMLTSESWL</sequence>
<evidence type="ECO:0000313" key="2">
    <source>
        <dbReference type="Proteomes" id="UP001319827"/>
    </source>
</evidence>
<proteinExistence type="predicted"/>
<accession>A0ABM8HU08</accession>
<evidence type="ECO:0008006" key="3">
    <source>
        <dbReference type="Google" id="ProtNLM"/>
    </source>
</evidence>
<keyword evidence="2" id="KW-1185">Reference proteome</keyword>